<feature type="compositionally biased region" description="Basic and acidic residues" evidence="1">
    <location>
        <begin position="26"/>
        <end position="45"/>
    </location>
</feature>
<comment type="caution">
    <text evidence="2">The sequence shown here is derived from an EMBL/GenBank/DDBJ whole genome shotgun (WGS) entry which is preliminary data.</text>
</comment>
<feature type="region of interest" description="Disordered" evidence="1">
    <location>
        <begin position="1"/>
        <end position="45"/>
    </location>
</feature>
<dbReference type="AlphaFoldDB" id="A0A0F9VU27"/>
<evidence type="ECO:0000256" key="1">
    <source>
        <dbReference type="SAM" id="MobiDB-lite"/>
    </source>
</evidence>
<proteinExistence type="predicted"/>
<sequence length="45" mass="5077">MSDSNNDQSEIAHKPVPRSSKPRALKKLDNLLKDMKQERSAARKG</sequence>
<accession>A0A0F9VU27</accession>
<evidence type="ECO:0000313" key="2">
    <source>
        <dbReference type="EMBL" id="KKO08621.1"/>
    </source>
</evidence>
<reference evidence="2" key="1">
    <citation type="journal article" date="2015" name="Nature">
        <title>Complex archaea that bridge the gap between prokaryotes and eukaryotes.</title>
        <authorList>
            <person name="Spang A."/>
            <person name="Saw J.H."/>
            <person name="Jorgensen S.L."/>
            <person name="Zaremba-Niedzwiedzka K."/>
            <person name="Martijn J."/>
            <person name="Lind A.E."/>
            <person name="van Eijk R."/>
            <person name="Schleper C."/>
            <person name="Guy L."/>
            <person name="Ettema T.J."/>
        </authorList>
    </citation>
    <scope>NUCLEOTIDE SEQUENCE</scope>
</reference>
<gene>
    <name evidence="2" type="ORF">LCGC14_0045610</name>
</gene>
<organism evidence="2">
    <name type="scientific">marine sediment metagenome</name>
    <dbReference type="NCBI Taxonomy" id="412755"/>
    <lineage>
        <taxon>unclassified sequences</taxon>
        <taxon>metagenomes</taxon>
        <taxon>ecological metagenomes</taxon>
    </lineage>
</organism>
<name>A0A0F9VU27_9ZZZZ</name>
<dbReference type="EMBL" id="LAZR01000009">
    <property type="protein sequence ID" value="KKO08621.1"/>
    <property type="molecule type" value="Genomic_DNA"/>
</dbReference>
<protein>
    <submittedName>
        <fullName evidence="2">Uncharacterized protein</fullName>
    </submittedName>
</protein>